<dbReference type="EMBL" id="JBBKAJ010000036">
    <property type="protein sequence ID" value="MEJ8639975.1"/>
    <property type="molecule type" value="Genomic_DNA"/>
</dbReference>
<evidence type="ECO:0000313" key="1">
    <source>
        <dbReference type="EMBL" id="MEJ8639975.1"/>
    </source>
</evidence>
<protein>
    <submittedName>
        <fullName evidence="1">Uncharacterized protein</fullName>
    </submittedName>
</protein>
<proteinExistence type="predicted"/>
<keyword evidence="2" id="KW-1185">Reference proteome</keyword>
<name>A0ACC6Q8P2_9ACTN</name>
<sequence length="145" mass="15771">MRNTTAWDHGLRVGADGKGIVGHSGAVLLRRMADRGGLVTALTRVFPAGGSGWRDRAVVFVHLAISIVLGARSVLEAEQLALHQARVFGPSASDSTIRRLLAGLDDNTLAALSRARATARRTVWTWLALRPQGFPWLVRIQKEWA</sequence>
<evidence type="ECO:0000313" key="2">
    <source>
        <dbReference type="Proteomes" id="UP001377168"/>
    </source>
</evidence>
<accession>A0ACC6Q8P2</accession>
<organism evidence="1 2">
    <name type="scientific">Streptomyces achmelvichensis</name>
    <dbReference type="NCBI Taxonomy" id="3134111"/>
    <lineage>
        <taxon>Bacteria</taxon>
        <taxon>Bacillati</taxon>
        <taxon>Actinomycetota</taxon>
        <taxon>Actinomycetes</taxon>
        <taxon>Kitasatosporales</taxon>
        <taxon>Streptomycetaceae</taxon>
        <taxon>Streptomyces</taxon>
    </lineage>
</organism>
<reference evidence="1" key="1">
    <citation type="submission" date="2024-03" db="EMBL/GenBank/DDBJ databases">
        <title>Novel Streptomyces species of biotechnological and ecological value are a feature of Machair soil.</title>
        <authorList>
            <person name="Prole J.R."/>
            <person name="Goodfellow M."/>
            <person name="Allenby N."/>
            <person name="Ward A.C."/>
        </authorList>
    </citation>
    <scope>NUCLEOTIDE SEQUENCE</scope>
    <source>
        <strain evidence="1">MS2.AVA.5</strain>
    </source>
</reference>
<comment type="caution">
    <text evidence="1">The sequence shown here is derived from an EMBL/GenBank/DDBJ whole genome shotgun (WGS) entry which is preliminary data.</text>
</comment>
<gene>
    <name evidence="1" type="ORF">WKI67_42475</name>
</gene>
<dbReference type="Proteomes" id="UP001377168">
    <property type="component" value="Unassembled WGS sequence"/>
</dbReference>